<keyword evidence="2" id="KW-0560">Oxidoreductase</keyword>
<accession>A0AAN6LMA1</accession>
<feature type="compositionally biased region" description="Low complexity" evidence="3">
    <location>
        <begin position="718"/>
        <end position="730"/>
    </location>
</feature>
<comment type="caution">
    <text evidence="5">The sequence shown here is derived from an EMBL/GenBank/DDBJ whole genome shotgun (WGS) entry which is preliminary data.</text>
</comment>
<protein>
    <recommendedName>
        <fullName evidence="7">Galactose oxidase</fullName>
    </recommendedName>
</protein>
<feature type="transmembrane region" description="Helical" evidence="4">
    <location>
        <begin position="625"/>
        <end position="650"/>
    </location>
</feature>
<dbReference type="Gene3D" id="3.40.50.720">
    <property type="entry name" value="NAD(P)-binding Rossmann-like Domain"/>
    <property type="match status" value="1"/>
</dbReference>
<feature type="region of interest" description="Disordered" evidence="3">
    <location>
        <begin position="601"/>
        <end position="623"/>
    </location>
</feature>
<dbReference type="GO" id="GO:0016491">
    <property type="term" value="F:oxidoreductase activity"/>
    <property type="evidence" value="ECO:0007669"/>
    <property type="project" value="UniProtKB-KW"/>
</dbReference>
<feature type="compositionally biased region" description="Low complexity" evidence="3">
    <location>
        <begin position="739"/>
        <end position="748"/>
    </location>
</feature>
<evidence type="ECO:0000313" key="6">
    <source>
        <dbReference type="Proteomes" id="UP001280581"/>
    </source>
</evidence>
<dbReference type="PANTHER" id="PTHR43669:SF4">
    <property type="entry name" value="SHORT-CHAIN DEHYDROGENASE"/>
    <property type="match status" value="1"/>
</dbReference>
<evidence type="ECO:0000256" key="3">
    <source>
        <dbReference type="SAM" id="MobiDB-lite"/>
    </source>
</evidence>
<proteinExistence type="inferred from homology"/>
<keyword evidence="4" id="KW-1133">Transmembrane helix</keyword>
<dbReference type="Gene3D" id="2.120.10.80">
    <property type="entry name" value="Kelch-type beta propeller"/>
    <property type="match status" value="1"/>
</dbReference>
<evidence type="ECO:0000313" key="5">
    <source>
        <dbReference type="EMBL" id="KAK3200838.1"/>
    </source>
</evidence>
<dbReference type="EMBL" id="WVTA01000017">
    <property type="protein sequence ID" value="KAK3200838.1"/>
    <property type="molecule type" value="Genomic_DNA"/>
</dbReference>
<keyword evidence="4" id="KW-0812">Transmembrane</keyword>
<keyword evidence="6" id="KW-1185">Reference proteome</keyword>
<keyword evidence="4" id="KW-0472">Membrane</keyword>
<comment type="similarity">
    <text evidence="1">Belongs to the short-chain dehydrogenases/reductases (SDR) family.</text>
</comment>
<name>A0AAN6LMA1_9PLEO</name>
<dbReference type="AlphaFoldDB" id="A0AAN6LMA1"/>
<reference evidence="5 6" key="1">
    <citation type="submission" date="2021-02" db="EMBL/GenBank/DDBJ databases">
        <title>Genome assembly of Pseudopithomyces chartarum.</title>
        <authorList>
            <person name="Jauregui R."/>
            <person name="Singh J."/>
            <person name="Voisey C."/>
        </authorList>
    </citation>
    <scope>NUCLEOTIDE SEQUENCE [LARGE SCALE GENOMIC DNA]</scope>
    <source>
        <strain evidence="5 6">AGR01</strain>
    </source>
</reference>
<dbReference type="Pfam" id="PF13561">
    <property type="entry name" value="adh_short_C2"/>
    <property type="match status" value="1"/>
</dbReference>
<gene>
    <name evidence="5" type="ORF">GRF29_213g180692</name>
</gene>
<dbReference type="PANTHER" id="PTHR43669">
    <property type="entry name" value="5-KETO-D-GLUCONATE 5-REDUCTASE"/>
    <property type="match status" value="1"/>
</dbReference>
<dbReference type="InterPro" id="IPR002347">
    <property type="entry name" value="SDR_fam"/>
</dbReference>
<dbReference type="Pfam" id="PF24681">
    <property type="entry name" value="Kelch_KLHDC2_KLHL20_DRC7"/>
    <property type="match status" value="1"/>
</dbReference>
<dbReference type="SUPFAM" id="SSF51735">
    <property type="entry name" value="NAD(P)-binding Rossmann-fold domains"/>
    <property type="match status" value="1"/>
</dbReference>
<organism evidence="5 6">
    <name type="scientific">Pseudopithomyces chartarum</name>
    <dbReference type="NCBI Taxonomy" id="1892770"/>
    <lineage>
        <taxon>Eukaryota</taxon>
        <taxon>Fungi</taxon>
        <taxon>Dikarya</taxon>
        <taxon>Ascomycota</taxon>
        <taxon>Pezizomycotina</taxon>
        <taxon>Dothideomycetes</taxon>
        <taxon>Pleosporomycetidae</taxon>
        <taxon>Pleosporales</taxon>
        <taxon>Massarineae</taxon>
        <taxon>Didymosphaeriaceae</taxon>
        <taxon>Pseudopithomyces</taxon>
    </lineage>
</organism>
<feature type="region of interest" description="Disordered" evidence="3">
    <location>
        <begin position="656"/>
        <end position="808"/>
    </location>
</feature>
<dbReference type="Proteomes" id="UP001280581">
    <property type="component" value="Unassembled WGS sequence"/>
</dbReference>
<dbReference type="InterPro" id="IPR011043">
    <property type="entry name" value="Gal_Oxase/kelch_b-propeller"/>
</dbReference>
<evidence type="ECO:0008006" key="7">
    <source>
        <dbReference type="Google" id="ProtNLM"/>
    </source>
</evidence>
<evidence type="ECO:0000256" key="2">
    <source>
        <dbReference type="ARBA" id="ARBA00023002"/>
    </source>
</evidence>
<feature type="compositionally biased region" description="Polar residues" evidence="3">
    <location>
        <begin position="658"/>
        <end position="698"/>
    </location>
</feature>
<dbReference type="InterPro" id="IPR015915">
    <property type="entry name" value="Kelch-typ_b-propeller"/>
</dbReference>
<feature type="compositionally biased region" description="Polar residues" evidence="3">
    <location>
        <begin position="607"/>
        <end position="618"/>
    </location>
</feature>
<evidence type="ECO:0000256" key="1">
    <source>
        <dbReference type="ARBA" id="ARBA00006484"/>
    </source>
</evidence>
<dbReference type="InterPro" id="IPR036291">
    <property type="entry name" value="NAD(P)-bd_dom_sf"/>
</dbReference>
<evidence type="ECO:0000256" key="4">
    <source>
        <dbReference type="SAM" id="Phobius"/>
    </source>
</evidence>
<dbReference type="SUPFAM" id="SSF50965">
    <property type="entry name" value="Galactose oxidase, central domain"/>
    <property type="match status" value="1"/>
</dbReference>
<sequence>MTAVPKVILILGSGANVGHHVTKAFIAKGYKVASTSRSAKEESNSSDIINIAADLSDPDSVAQVFSKVKSSLGIPSVVVYNAAAAFPVDNKDPLSLTLADLKPSLNINTLSAYSAAQQARLGFEELPETSSRTFIYTGNMLNTAVMPSLVDLGAGKSATAHIVQAAATAYADRGFKFYYADERKLDGSPPGRNIDGEAHGKFYAELSDHKEQDTWLIWEDTSDVKNDLAFPIQQANLSKDATVPSVSGGVLWPDEANKLFYLFGGEYPNVDELRTRDTQGFTLWFYDTIYNTWNRSASDASQARIKWPAYGAGAVTDEGVAYWYGGYLTENSDSSYRGSDFMMNNLISYDMNTRRWNNNTWDQTRRAEGSLHYIPASEGGMLVYFGGVETNRTGGQTTFSNMSEIHLFDIANSRWYTQTSVGDVPKARRGFCAGVVWAKDYSSYNIYLFGGFGSDGAGLGDLYILSVPSFQWTLIYPLPQWASFPGGRGWSSCDVFRGNQMLVIGGELTNKSISDCDVPKIQGQHALVLGQENVELNAWWHAPLDNITGYRVPDQLIKKIGGDTDGHATATAPSMGWDGEARDLEVYFGTSFIASGREVTRPIPTPVASSTSQPTNASKGKGSNAGAIAGGTIGGLAGLAAIIALVFFCLRRRKRKGVNQQPGKTESPSSTSPDVTGMAQNPYINRSPVSPDTGTLSSAIMHPLPYSPQSSPPPPSIPWHGISSSYYQQPHSPPPYGNQAAYAHQQQYYPPPPERSLSAKNEATYAMPVELPSAETPANAELPGSPEPEEPSHSQVQTPRPIRKHGFI</sequence>